<feature type="region of interest" description="Disordered" evidence="1">
    <location>
        <begin position="1"/>
        <end position="28"/>
    </location>
</feature>
<dbReference type="Gramene" id="KQK88787">
    <property type="protein sequence ID" value="KQK88787"/>
    <property type="gene ID" value="SETIT_038268mg"/>
</dbReference>
<sequence>MASRLGLYTGGSRRRVDGRSGGRSSVASAAAKQLLSRLRSTWRRSAGRPRRPAVKFGYDLQSYSQNFDDGLASSGHCTAFSDSAVCS</sequence>
<reference evidence="2" key="2">
    <citation type="submission" date="2015-07" db="EMBL/GenBank/DDBJ databases">
        <authorList>
            <person name="Noorani M."/>
        </authorList>
    </citation>
    <scope>NUCLEOTIDE SEQUENCE</scope>
    <source>
        <strain evidence="2">Yugu1</strain>
    </source>
</reference>
<dbReference type="PANTHER" id="PTHR34538">
    <property type="entry name" value="EXPRESSED PROTEIN"/>
    <property type="match status" value="1"/>
</dbReference>
<dbReference type="EMBL" id="CM003536">
    <property type="protein sequence ID" value="RCV42593.1"/>
    <property type="molecule type" value="Genomic_DNA"/>
</dbReference>
<organism evidence="2">
    <name type="scientific">Setaria italica</name>
    <name type="common">Foxtail millet</name>
    <name type="synonym">Panicum italicum</name>
    <dbReference type="NCBI Taxonomy" id="4555"/>
    <lineage>
        <taxon>Eukaryota</taxon>
        <taxon>Viridiplantae</taxon>
        <taxon>Streptophyta</taxon>
        <taxon>Embryophyta</taxon>
        <taxon>Tracheophyta</taxon>
        <taxon>Spermatophyta</taxon>
        <taxon>Magnoliopsida</taxon>
        <taxon>Liliopsida</taxon>
        <taxon>Poales</taxon>
        <taxon>Poaceae</taxon>
        <taxon>PACMAD clade</taxon>
        <taxon>Panicoideae</taxon>
        <taxon>Panicodae</taxon>
        <taxon>Paniceae</taxon>
        <taxon>Cenchrinae</taxon>
        <taxon>Setaria</taxon>
    </lineage>
</organism>
<dbReference type="EMBL" id="AGNK02005573">
    <property type="status" value="NOT_ANNOTATED_CDS"/>
    <property type="molecule type" value="Genomic_DNA"/>
</dbReference>
<evidence type="ECO:0000313" key="2">
    <source>
        <dbReference type="EMBL" id="RCV42593.1"/>
    </source>
</evidence>
<dbReference type="EnsemblPlants" id="KQK88787">
    <property type="protein sequence ID" value="KQK88787"/>
    <property type="gene ID" value="SETIT_038268mg"/>
</dbReference>
<dbReference type="FunCoup" id="K4AHB1">
    <property type="interactions" value="11"/>
</dbReference>
<dbReference type="HOGENOM" id="CLU_132313_2_0_1"/>
<dbReference type="Proteomes" id="UP000004995">
    <property type="component" value="Unassembled WGS sequence"/>
</dbReference>
<dbReference type="PANTHER" id="PTHR34538:SF4">
    <property type="entry name" value="EXPRESSED PROTEIN"/>
    <property type="match status" value="1"/>
</dbReference>
<dbReference type="OMA" id="PAVKFGY"/>
<name>K4AHB1_SETIT</name>
<evidence type="ECO:0000313" key="3">
    <source>
        <dbReference type="EnsemblPlants" id="KQK88787"/>
    </source>
</evidence>
<protein>
    <submittedName>
        <fullName evidence="2 3">Uncharacterized protein</fullName>
    </submittedName>
</protein>
<keyword evidence="4" id="KW-1185">Reference proteome</keyword>
<gene>
    <name evidence="2" type="ORF">SETIT_9G227900v2</name>
</gene>
<reference evidence="2 4" key="1">
    <citation type="journal article" date="2012" name="Nat. Biotechnol.">
        <title>Reference genome sequence of the model plant Setaria.</title>
        <authorList>
            <person name="Bennetzen J.L."/>
            <person name="Schmutz J."/>
            <person name="Wang H."/>
            <person name="Percifield R."/>
            <person name="Hawkins J."/>
            <person name="Pontaroli A.C."/>
            <person name="Estep M."/>
            <person name="Feng L."/>
            <person name="Vaughn J.N."/>
            <person name="Grimwood J."/>
            <person name="Jenkins J."/>
            <person name="Barry K."/>
            <person name="Lindquist E."/>
            <person name="Hellsten U."/>
            <person name="Deshpande S."/>
            <person name="Wang X."/>
            <person name="Wu X."/>
            <person name="Mitros T."/>
            <person name="Triplett J."/>
            <person name="Yang X."/>
            <person name="Ye C.Y."/>
            <person name="Mauro-Herrera M."/>
            <person name="Wang L."/>
            <person name="Li P."/>
            <person name="Sharma M."/>
            <person name="Sharma R."/>
            <person name="Ronald P.C."/>
            <person name="Panaud O."/>
            <person name="Kellogg E.A."/>
            <person name="Brutnell T.P."/>
            <person name="Doust A.N."/>
            <person name="Tuskan G.A."/>
            <person name="Rokhsar D."/>
            <person name="Devos K.M."/>
        </authorList>
    </citation>
    <scope>NUCLEOTIDE SEQUENCE [LARGE SCALE GENOMIC DNA]</scope>
    <source>
        <strain evidence="4">cv. Yugu1</strain>
        <strain evidence="2">Yugu1</strain>
    </source>
</reference>
<dbReference type="AlphaFoldDB" id="K4AHB1"/>
<dbReference type="OrthoDB" id="694673at2759"/>
<evidence type="ECO:0000256" key="1">
    <source>
        <dbReference type="SAM" id="MobiDB-lite"/>
    </source>
</evidence>
<accession>K4AHB1</accession>
<dbReference type="eggNOG" id="ENOG502R4SM">
    <property type="taxonomic scope" value="Eukaryota"/>
</dbReference>
<proteinExistence type="predicted"/>
<reference evidence="3" key="3">
    <citation type="submission" date="2018-08" db="UniProtKB">
        <authorList>
            <consortium name="EnsemblPlants"/>
        </authorList>
    </citation>
    <scope>IDENTIFICATION</scope>
    <source>
        <strain evidence="3">Yugu1</strain>
    </source>
</reference>
<evidence type="ECO:0000313" key="4">
    <source>
        <dbReference type="Proteomes" id="UP000004995"/>
    </source>
</evidence>